<dbReference type="Pfam" id="PF00200">
    <property type="entry name" value="Disintegrin"/>
    <property type="match status" value="1"/>
</dbReference>
<keyword evidence="2" id="KW-0862">Zinc</keyword>
<keyword evidence="3" id="KW-0812">Transmembrane</keyword>
<dbReference type="PROSITE" id="PS50214">
    <property type="entry name" value="DISINTEGRIN_2"/>
    <property type="match status" value="1"/>
</dbReference>
<keyword evidence="1" id="KW-1015">Disulfide bond</keyword>
<dbReference type="PANTHER" id="PTHR45702:SF2">
    <property type="entry name" value="KUZBANIAN, ISOFORM A"/>
    <property type="match status" value="1"/>
</dbReference>
<feature type="binding site" evidence="2">
    <location>
        <position position="460"/>
    </location>
    <ligand>
        <name>Zn(2+)</name>
        <dbReference type="ChEBI" id="CHEBI:29105"/>
        <note>catalytic</note>
    </ligand>
</feature>
<dbReference type="Gene3D" id="4.10.70.10">
    <property type="entry name" value="Disintegrin domain"/>
    <property type="match status" value="1"/>
</dbReference>
<feature type="signal peptide" evidence="4">
    <location>
        <begin position="1"/>
        <end position="20"/>
    </location>
</feature>
<dbReference type="InterPro" id="IPR051489">
    <property type="entry name" value="ADAM_Metalloproteinase"/>
</dbReference>
<dbReference type="Proteomes" id="UP001465976">
    <property type="component" value="Unassembled WGS sequence"/>
</dbReference>
<keyword evidence="2" id="KW-0479">Metal-binding</keyword>
<dbReference type="InterPro" id="IPR036436">
    <property type="entry name" value="Disintegrin_dom_sf"/>
</dbReference>
<sequence>MLLGFSLYVLLAVFAVPSEASSKASRPVKRIAHPSIHGIDVFPRIPPLAKRDSVLRFDDKFRLSLSAFEQTFHLHLTPNDHLIHPAARVTYHDRHPTTGEVSSKTVPLLRESVKVYEGHVIHPDHTDGRRLEDIAGVVGSSYPELGWARIIVLDEGDPTTGKGPLFEGVFSADGILHHISTKDNYLRTKQSLDPEVVEEVEDLQLVIWRDSDVMSAEEEHFSRTGQVLPPGGQEHTCGHDTLEYNTNPALNPALRPSHEPSVLPYPLSLWRRQEIAGNVTNNFVDDIGKTDGCSNNQRLVYMGVAADCVYVSKYGSQANATNKILNDWNSASALYKSTFNVSLGIIELQVQSGSCPSQADPKTAWNIDCSGNGGDINQRLSLFSQWRGSKGDDGAGLWHLMSGCPTGQQVGIAWLGTLCDQTAASRTDGQIVSGAGVSTFGITEWQVVAHEIGHNFGAIHDCNSDLCGSSPQTCCPLSSSTCDADGKYIMNPVSEKGDQAFSPCSIGNVCSLMKAASDPTNTSCLVDPASNQRTLISLQQCGNGIVENGEDCDPGSGVSSPCCDSSTCKFTNGAKCDPRSSLCCTDQCQFAPSDRVCRASKDSACDVEEKCTGNSGNCPADVVKPNGEKCGDGDLKCASGFCTSVAKQCQSQGASMGLKDACKQPQSTCELVCQDPKSSNSCIKLNSNMLDGSPCGFAGTCENNQCKNGPWTQVVAVSSASLLIIEWYRRNPQIAIPVTIAAGLVLLLILYCLYSCICGGRRKSRATYMQVTPAAPPMAPSYNYNPNGNGNYQRLG</sequence>
<dbReference type="InterPro" id="IPR001590">
    <property type="entry name" value="Peptidase_M12B"/>
</dbReference>
<keyword evidence="3" id="KW-0472">Membrane</keyword>
<dbReference type="InterPro" id="IPR002870">
    <property type="entry name" value="Peptidase_M12B_N"/>
</dbReference>
<evidence type="ECO:0000256" key="3">
    <source>
        <dbReference type="SAM" id="Phobius"/>
    </source>
</evidence>
<keyword evidence="4" id="KW-0732">Signal</keyword>
<dbReference type="InterPro" id="IPR034028">
    <property type="entry name" value="ZnMc_ADAM_fungal"/>
</dbReference>
<protein>
    <recommendedName>
        <fullName evidence="9">Zinc metalloprotease</fullName>
    </recommendedName>
</protein>
<evidence type="ECO:0000313" key="8">
    <source>
        <dbReference type="Proteomes" id="UP001465976"/>
    </source>
</evidence>
<evidence type="ECO:0000256" key="2">
    <source>
        <dbReference type="PROSITE-ProRule" id="PRU00276"/>
    </source>
</evidence>
<evidence type="ECO:0000256" key="1">
    <source>
        <dbReference type="ARBA" id="ARBA00023157"/>
    </source>
</evidence>
<dbReference type="SUPFAM" id="SSF55486">
    <property type="entry name" value="Metalloproteases ('zincins'), catalytic domain"/>
    <property type="match status" value="1"/>
</dbReference>
<evidence type="ECO:0000313" key="7">
    <source>
        <dbReference type="EMBL" id="KAL0572598.1"/>
    </source>
</evidence>
<evidence type="ECO:0000259" key="6">
    <source>
        <dbReference type="PROSITE" id="PS50215"/>
    </source>
</evidence>
<dbReference type="SUPFAM" id="SSF57552">
    <property type="entry name" value="Blood coagulation inhibitor (disintegrin)"/>
    <property type="match status" value="1"/>
</dbReference>
<dbReference type="CDD" id="cd04271">
    <property type="entry name" value="ZnMc_ADAM_fungal"/>
    <property type="match status" value="1"/>
</dbReference>
<keyword evidence="8" id="KW-1185">Reference proteome</keyword>
<feature type="binding site" evidence="2">
    <location>
        <position position="450"/>
    </location>
    <ligand>
        <name>Zn(2+)</name>
        <dbReference type="ChEBI" id="CHEBI:29105"/>
        <note>catalytic</note>
    </ligand>
</feature>
<reference evidence="7 8" key="1">
    <citation type="submission" date="2024-02" db="EMBL/GenBank/DDBJ databases">
        <title>A draft genome for the cacao thread blight pathogen Marasmius crinis-equi.</title>
        <authorList>
            <person name="Cohen S.P."/>
            <person name="Baruah I.K."/>
            <person name="Amoako-Attah I."/>
            <person name="Bukari Y."/>
            <person name="Meinhardt L.W."/>
            <person name="Bailey B.A."/>
        </authorList>
    </citation>
    <scope>NUCLEOTIDE SEQUENCE [LARGE SCALE GENOMIC DNA]</scope>
    <source>
        <strain evidence="7 8">GH-76</strain>
    </source>
</reference>
<dbReference type="Pfam" id="PF13583">
    <property type="entry name" value="Reprolysin_4"/>
    <property type="match status" value="1"/>
</dbReference>
<proteinExistence type="predicted"/>
<evidence type="ECO:0008006" key="9">
    <source>
        <dbReference type="Google" id="ProtNLM"/>
    </source>
</evidence>
<feature type="chain" id="PRO_5047128936" description="Zinc metalloprotease" evidence="4">
    <location>
        <begin position="21"/>
        <end position="796"/>
    </location>
</feature>
<dbReference type="InterPro" id="IPR001762">
    <property type="entry name" value="Disintegrin_dom"/>
</dbReference>
<accession>A0ABR3FBB8</accession>
<feature type="transmembrane region" description="Helical" evidence="3">
    <location>
        <begin position="734"/>
        <end position="754"/>
    </location>
</feature>
<dbReference type="SMART" id="SM00050">
    <property type="entry name" value="DISIN"/>
    <property type="match status" value="1"/>
</dbReference>
<dbReference type="InterPro" id="IPR024079">
    <property type="entry name" value="MetalloPept_cat_dom_sf"/>
</dbReference>
<dbReference type="Pfam" id="PF01562">
    <property type="entry name" value="Pep_M12B_propep"/>
    <property type="match status" value="1"/>
</dbReference>
<dbReference type="PANTHER" id="PTHR45702">
    <property type="entry name" value="ADAM10/ADAM17 METALLOPEPTIDASE FAMILY MEMBER"/>
    <property type="match status" value="1"/>
</dbReference>
<evidence type="ECO:0000259" key="5">
    <source>
        <dbReference type="PROSITE" id="PS50214"/>
    </source>
</evidence>
<gene>
    <name evidence="7" type="ORF">V5O48_009359</name>
</gene>
<evidence type="ECO:0000256" key="4">
    <source>
        <dbReference type="SAM" id="SignalP"/>
    </source>
</evidence>
<keyword evidence="3" id="KW-1133">Transmembrane helix</keyword>
<comment type="caution">
    <text evidence="7">The sequence shown here is derived from an EMBL/GenBank/DDBJ whole genome shotgun (WGS) entry which is preliminary data.</text>
</comment>
<organism evidence="7 8">
    <name type="scientific">Marasmius crinis-equi</name>
    <dbReference type="NCBI Taxonomy" id="585013"/>
    <lineage>
        <taxon>Eukaryota</taxon>
        <taxon>Fungi</taxon>
        <taxon>Dikarya</taxon>
        <taxon>Basidiomycota</taxon>
        <taxon>Agaricomycotina</taxon>
        <taxon>Agaricomycetes</taxon>
        <taxon>Agaricomycetidae</taxon>
        <taxon>Agaricales</taxon>
        <taxon>Marasmiineae</taxon>
        <taxon>Marasmiaceae</taxon>
        <taxon>Marasmius</taxon>
    </lineage>
</organism>
<dbReference type="EMBL" id="JBAHYK010000609">
    <property type="protein sequence ID" value="KAL0572598.1"/>
    <property type="molecule type" value="Genomic_DNA"/>
</dbReference>
<name>A0ABR3FBB8_9AGAR</name>
<feature type="domain" description="Peptidase M12B" evidence="6">
    <location>
        <begin position="298"/>
        <end position="509"/>
    </location>
</feature>
<feature type="domain" description="Disintegrin" evidence="5">
    <location>
        <begin position="538"/>
        <end position="626"/>
    </location>
</feature>
<dbReference type="PROSITE" id="PS50215">
    <property type="entry name" value="ADAM_MEPRO"/>
    <property type="match status" value="1"/>
</dbReference>
<comment type="caution">
    <text evidence="2">Lacks conserved residue(s) required for the propagation of feature annotation.</text>
</comment>
<dbReference type="Gene3D" id="3.40.390.10">
    <property type="entry name" value="Collagenase (Catalytic Domain)"/>
    <property type="match status" value="1"/>
</dbReference>
<feature type="active site" evidence="2">
    <location>
        <position position="451"/>
    </location>
</feature>
<feature type="binding site" evidence="2">
    <location>
        <position position="454"/>
    </location>
    <ligand>
        <name>Zn(2+)</name>
        <dbReference type="ChEBI" id="CHEBI:29105"/>
        <note>catalytic</note>
    </ligand>
</feature>